<accession>A0A7H9DP90</accession>
<evidence type="ECO:0000313" key="3">
    <source>
        <dbReference type="Proteomes" id="UP000510643"/>
    </source>
</evidence>
<keyword evidence="1" id="KW-0812">Transmembrane</keyword>
<dbReference type="Proteomes" id="UP000510643">
    <property type="component" value="Chromosome"/>
</dbReference>
<evidence type="ECO:0000256" key="1">
    <source>
        <dbReference type="SAM" id="Phobius"/>
    </source>
</evidence>
<name>A0A7H9DP90_9FLAO</name>
<protein>
    <submittedName>
        <fullName evidence="2">Uncharacterized protein</fullName>
    </submittedName>
</protein>
<gene>
    <name evidence="2" type="ORF">FH779_02235</name>
</gene>
<keyword evidence="3" id="KW-1185">Reference proteome</keyword>
<dbReference type="AlphaFoldDB" id="A0A7H9DP90"/>
<dbReference type="GeneID" id="78400248"/>
<feature type="transmembrane region" description="Helical" evidence="1">
    <location>
        <begin position="163"/>
        <end position="186"/>
    </location>
</feature>
<dbReference type="EMBL" id="CP040908">
    <property type="protein sequence ID" value="QLL56978.1"/>
    <property type="molecule type" value="Genomic_DNA"/>
</dbReference>
<feature type="transmembrane region" description="Helical" evidence="1">
    <location>
        <begin position="6"/>
        <end position="28"/>
    </location>
</feature>
<keyword evidence="1" id="KW-0472">Membrane</keyword>
<feature type="transmembrane region" description="Helical" evidence="1">
    <location>
        <begin position="40"/>
        <end position="68"/>
    </location>
</feature>
<proteinExistence type="predicted"/>
<reference evidence="2 3" key="1">
    <citation type="submission" date="2019-06" db="EMBL/GenBank/DDBJ databases">
        <title>Emergence of pandrug resistant Empedobacter falsenii in China.</title>
        <authorList>
            <person name="Dong N."/>
            <person name="Chen S."/>
            <person name="Zhang R."/>
        </authorList>
    </citation>
    <scope>NUCLEOTIDE SEQUENCE [LARGE SCALE GENOMIC DNA]</scope>
    <source>
        <strain evidence="2 3">1681-1</strain>
    </source>
</reference>
<dbReference type="KEGG" id="efal:FH779_02235"/>
<evidence type="ECO:0000313" key="2">
    <source>
        <dbReference type="EMBL" id="QLL56978.1"/>
    </source>
</evidence>
<keyword evidence="1" id="KW-1133">Transmembrane helix</keyword>
<sequence length="198" mass="22594">MGPLFVILFHLIFIFIVASILAFVFTIFSAFFKNKKKRKIVFALLSPFVFCYSLYFFALIGSGIVSAIKDVDVGIGDYWSVPLNDNVKLSFIDSSDNCFLETDQEQLPNVKKIQQIQNDYYIKTSDNSYLLKNDSDDFVETIIPSEVKLLDSWDFYFKKKYEIAGGLLVFFGIVSLALSCFIVYLLKIIVIGRNVSKS</sequence>
<organism evidence="2 3">
    <name type="scientific">Empedobacter falsenii</name>
    <dbReference type="NCBI Taxonomy" id="343874"/>
    <lineage>
        <taxon>Bacteria</taxon>
        <taxon>Pseudomonadati</taxon>
        <taxon>Bacteroidota</taxon>
        <taxon>Flavobacteriia</taxon>
        <taxon>Flavobacteriales</taxon>
        <taxon>Weeksellaceae</taxon>
        <taxon>Empedobacter</taxon>
    </lineage>
</organism>
<dbReference type="RefSeq" id="WP_180905908.1">
    <property type="nucleotide sequence ID" value="NZ_CP040908.1"/>
</dbReference>